<reference evidence="1 2" key="1">
    <citation type="submission" date="2018-03" db="EMBL/GenBank/DDBJ databases">
        <title>Genomic Encyclopedia of Archaeal and Bacterial Type Strains, Phase II (KMG-II): from individual species to whole genera.</title>
        <authorList>
            <person name="Goeker M."/>
        </authorList>
    </citation>
    <scope>NUCLEOTIDE SEQUENCE [LARGE SCALE GENOMIC DNA]</scope>
    <source>
        <strain evidence="1 2">DSM 100065</strain>
    </source>
</reference>
<proteinExistence type="predicted"/>
<gene>
    <name evidence="1" type="ORF">CLV47_11410</name>
</gene>
<dbReference type="AlphaFoldDB" id="A0A2T0ZWK3"/>
<dbReference type="RefSeq" id="WP_106349896.1">
    <property type="nucleotide sequence ID" value="NZ_PVUE01000014.1"/>
</dbReference>
<dbReference type="EMBL" id="PVUE01000014">
    <property type="protein sequence ID" value="PRZ40713.1"/>
    <property type="molecule type" value="Genomic_DNA"/>
</dbReference>
<dbReference type="OrthoDB" id="4219687at2"/>
<evidence type="ECO:0000313" key="1">
    <source>
        <dbReference type="EMBL" id="PRZ40713.1"/>
    </source>
</evidence>
<keyword evidence="2" id="KW-1185">Reference proteome</keyword>
<sequence length="66" mass="7543">MHVDTDAVVVRRIELEYLQDRLYVLRSAVEELDRSVKEKASLQEMTTVAKEVVAATGDLDKLWIVP</sequence>
<dbReference type="Proteomes" id="UP000237752">
    <property type="component" value="Unassembled WGS sequence"/>
</dbReference>
<accession>A0A2T0ZWK3</accession>
<name>A0A2T0ZWK3_9ACTN</name>
<protein>
    <submittedName>
        <fullName evidence="1">Uncharacterized protein</fullName>
    </submittedName>
</protein>
<comment type="caution">
    <text evidence="1">The sequence shown here is derived from an EMBL/GenBank/DDBJ whole genome shotgun (WGS) entry which is preliminary data.</text>
</comment>
<organism evidence="1 2">
    <name type="scientific">Antricoccus suffuscus</name>
    <dbReference type="NCBI Taxonomy" id="1629062"/>
    <lineage>
        <taxon>Bacteria</taxon>
        <taxon>Bacillati</taxon>
        <taxon>Actinomycetota</taxon>
        <taxon>Actinomycetes</taxon>
        <taxon>Geodermatophilales</taxon>
        <taxon>Antricoccaceae</taxon>
        <taxon>Antricoccus</taxon>
    </lineage>
</organism>
<evidence type="ECO:0000313" key="2">
    <source>
        <dbReference type="Proteomes" id="UP000237752"/>
    </source>
</evidence>